<protein>
    <submittedName>
        <fullName evidence="2">Uncharacterized protein</fullName>
    </submittedName>
</protein>
<feature type="region of interest" description="Disordered" evidence="1">
    <location>
        <begin position="125"/>
        <end position="237"/>
    </location>
</feature>
<accession>A0A9P0AHP0</accession>
<sequence>MEKLRKIQSEEMLRKSERSSTSVGNDSSLSTSSHGRTSSITAMKEIRSRIEGGYQNVRVGAVVPSADSLSVPVDGNDEGSVVSSPPEKRPTLTNFDWYDELSQQDYLDYLDYLVELSIQEIPMHSGDESVTSSHELSDDVTVASPQKKKSRNKKKRGSKQKSSSLGEKKKGKVSSKDNGASLRKNTASPPEDDLPNQNNFPLIRAGNTTTQEEVEESVEYPASSAPRPGPVQTCSIDRSGPIPFNDDFEQLMKDPIWFTSITSAHTNNSVTDPSSDRNNLSEATSSIDQSNLSEVTSSIDQNHLSGVTSSIDQDNLSEVISSTDQNEQSKVISSTDQKKDETALIAKNDEVICLFGSEIIQNHLQFNQLRQVATRMRELARLLVKLRKLDKSITSLSDALFPSKFKFIVEATRELCRYDEMSGKVDVISMPTRIGTSIKLCIQLNMCRIIENESTPQDVALSAQRDAELMQTLFSNRWAFNVSSNAEKSKKRRDASKSQIIADNNDVKLFTEYLEDQLLHHYSELQLGQDLFPNFEKLCKILIALIIIYNRRRAGEAARIELHYYVNRDLRETNKEIFNSMSSSQQAAAKMFSSFQILGKRTRRVPVLITKNMERAIDRLIELRSQVAISENNPYLFPKLYSENPHDGTKILQELRSKIKLKNPTALTSRGLRTNIATMSAVCNIDSQKKKNSHEL</sequence>
<dbReference type="Proteomes" id="UP001152759">
    <property type="component" value="Chromosome 6"/>
</dbReference>
<reference evidence="2" key="1">
    <citation type="submission" date="2021-12" db="EMBL/GenBank/DDBJ databases">
        <authorList>
            <person name="King R."/>
        </authorList>
    </citation>
    <scope>NUCLEOTIDE SEQUENCE</scope>
</reference>
<dbReference type="AlphaFoldDB" id="A0A9P0AHP0"/>
<feature type="compositionally biased region" description="Basic and acidic residues" evidence="1">
    <location>
        <begin position="1"/>
        <end position="18"/>
    </location>
</feature>
<feature type="compositionally biased region" description="Basic residues" evidence="1">
    <location>
        <begin position="146"/>
        <end position="159"/>
    </location>
</feature>
<feature type="compositionally biased region" description="Polar residues" evidence="1">
    <location>
        <begin position="195"/>
        <end position="211"/>
    </location>
</feature>
<gene>
    <name evidence="2" type="ORF">BEMITA_LOCUS10566</name>
</gene>
<evidence type="ECO:0000313" key="3">
    <source>
        <dbReference type="Proteomes" id="UP001152759"/>
    </source>
</evidence>
<organism evidence="2 3">
    <name type="scientific">Bemisia tabaci</name>
    <name type="common">Sweetpotato whitefly</name>
    <name type="synonym">Aleurodes tabaci</name>
    <dbReference type="NCBI Taxonomy" id="7038"/>
    <lineage>
        <taxon>Eukaryota</taxon>
        <taxon>Metazoa</taxon>
        <taxon>Ecdysozoa</taxon>
        <taxon>Arthropoda</taxon>
        <taxon>Hexapoda</taxon>
        <taxon>Insecta</taxon>
        <taxon>Pterygota</taxon>
        <taxon>Neoptera</taxon>
        <taxon>Paraneoptera</taxon>
        <taxon>Hemiptera</taxon>
        <taxon>Sternorrhyncha</taxon>
        <taxon>Aleyrodoidea</taxon>
        <taxon>Aleyrodidae</taxon>
        <taxon>Aleyrodinae</taxon>
        <taxon>Bemisia</taxon>
    </lineage>
</organism>
<feature type="region of interest" description="Disordered" evidence="1">
    <location>
        <begin position="66"/>
        <end position="93"/>
    </location>
</feature>
<dbReference type="PANTHER" id="PTHR33480:SF1">
    <property type="entry name" value="TYR RECOMBINASE DOMAIN-CONTAINING PROTEIN"/>
    <property type="match status" value="1"/>
</dbReference>
<dbReference type="EMBL" id="OU963867">
    <property type="protein sequence ID" value="CAH0392007.1"/>
    <property type="molecule type" value="Genomic_DNA"/>
</dbReference>
<dbReference type="PANTHER" id="PTHR33480">
    <property type="entry name" value="SET DOMAIN-CONTAINING PROTEIN-RELATED"/>
    <property type="match status" value="1"/>
</dbReference>
<evidence type="ECO:0000313" key="2">
    <source>
        <dbReference type="EMBL" id="CAH0392007.1"/>
    </source>
</evidence>
<feature type="region of interest" description="Disordered" evidence="1">
    <location>
        <begin position="1"/>
        <end position="44"/>
    </location>
</feature>
<proteinExistence type="predicted"/>
<name>A0A9P0AHP0_BEMTA</name>
<keyword evidence="3" id="KW-1185">Reference proteome</keyword>
<feature type="compositionally biased region" description="Low complexity" evidence="1">
    <location>
        <begin position="27"/>
        <end position="41"/>
    </location>
</feature>
<feature type="region of interest" description="Disordered" evidence="1">
    <location>
        <begin position="265"/>
        <end position="292"/>
    </location>
</feature>
<evidence type="ECO:0000256" key="1">
    <source>
        <dbReference type="SAM" id="MobiDB-lite"/>
    </source>
</evidence>